<comment type="caution">
    <text evidence="5">The sequence shown here is derived from an EMBL/GenBank/DDBJ whole genome shotgun (WGS) entry which is preliminary data.</text>
</comment>
<dbReference type="SUPFAM" id="SSF46785">
    <property type="entry name" value="Winged helix' DNA-binding domain"/>
    <property type="match status" value="1"/>
</dbReference>
<dbReference type="SMART" id="SM00347">
    <property type="entry name" value="HTH_MARR"/>
    <property type="match status" value="1"/>
</dbReference>
<dbReference type="GO" id="GO:0003700">
    <property type="term" value="F:DNA-binding transcription factor activity"/>
    <property type="evidence" value="ECO:0007669"/>
    <property type="project" value="InterPro"/>
</dbReference>
<dbReference type="Pfam" id="PF01047">
    <property type="entry name" value="MarR"/>
    <property type="match status" value="1"/>
</dbReference>
<dbReference type="Proteomes" id="UP000315901">
    <property type="component" value="Unassembled WGS sequence"/>
</dbReference>
<name>A0A501WYL7_9GAMM</name>
<dbReference type="AlphaFoldDB" id="A0A501WYL7"/>
<dbReference type="EMBL" id="VFRR01000010">
    <property type="protein sequence ID" value="TPE53354.1"/>
    <property type="molecule type" value="Genomic_DNA"/>
</dbReference>
<organism evidence="5 6">
    <name type="scientific">Maribrevibacterium harenarium</name>
    <dbReference type="NCBI Taxonomy" id="2589817"/>
    <lineage>
        <taxon>Bacteria</taxon>
        <taxon>Pseudomonadati</taxon>
        <taxon>Pseudomonadota</taxon>
        <taxon>Gammaproteobacteria</taxon>
        <taxon>Oceanospirillales</taxon>
        <taxon>Oceanospirillaceae</taxon>
        <taxon>Maribrevibacterium</taxon>
    </lineage>
</organism>
<dbReference type="GO" id="GO:0006950">
    <property type="term" value="P:response to stress"/>
    <property type="evidence" value="ECO:0007669"/>
    <property type="project" value="TreeGrafter"/>
</dbReference>
<dbReference type="PANTHER" id="PTHR33164:SF95">
    <property type="entry name" value="TRANSCRIPTIONAL REGULATOR"/>
    <property type="match status" value="1"/>
</dbReference>
<dbReference type="RefSeq" id="WP_140588029.1">
    <property type="nucleotide sequence ID" value="NZ_VFRR01000010.1"/>
</dbReference>
<evidence type="ECO:0000256" key="1">
    <source>
        <dbReference type="ARBA" id="ARBA00023015"/>
    </source>
</evidence>
<dbReference type="InterPro" id="IPR023187">
    <property type="entry name" value="Tscrpt_reg_MarR-type_CS"/>
</dbReference>
<dbReference type="OrthoDB" id="6196575at2"/>
<evidence type="ECO:0000256" key="3">
    <source>
        <dbReference type="ARBA" id="ARBA00023163"/>
    </source>
</evidence>
<dbReference type="PANTHER" id="PTHR33164">
    <property type="entry name" value="TRANSCRIPTIONAL REGULATOR, MARR FAMILY"/>
    <property type="match status" value="1"/>
</dbReference>
<dbReference type="InterPro" id="IPR000835">
    <property type="entry name" value="HTH_MarR-typ"/>
</dbReference>
<gene>
    <name evidence="5" type="ORF">FJM67_06775</name>
</gene>
<dbReference type="Gene3D" id="1.10.10.10">
    <property type="entry name" value="Winged helix-like DNA-binding domain superfamily/Winged helix DNA-binding domain"/>
    <property type="match status" value="1"/>
</dbReference>
<keyword evidence="6" id="KW-1185">Reference proteome</keyword>
<dbReference type="PROSITE" id="PS01117">
    <property type="entry name" value="HTH_MARR_1"/>
    <property type="match status" value="1"/>
</dbReference>
<proteinExistence type="predicted"/>
<protein>
    <submittedName>
        <fullName evidence="5">MarR family transcriptional regulator</fullName>
    </submittedName>
</protein>
<evidence type="ECO:0000313" key="6">
    <source>
        <dbReference type="Proteomes" id="UP000315901"/>
    </source>
</evidence>
<evidence type="ECO:0000256" key="2">
    <source>
        <dbReference type="ARBA" id="ARBA00023125"/>
    </source>
</evidence>
<keyword evidence="1" id="KW-0805">Transcription regulation</keyword>
<accession>A0A501WYL7</accession>
<keyword evidence="2" id="KW-0238">DNA-binding</keyword>
<keyword evidence="3" id="KW-0804">Transcription</keyword>
<dbReference type="InterPro" id="IPR036388">
    <property type="entry name" value="WH-like_DNA-bd_sf"/>
</dbReference>
<dbReference type="PRINTS" id="PR00598">
    <property type="entry name" value="HTHMARR"/>
</dbReference>
<sequence>MTLFAMPGHLIRRLQQRSNQVFQEKMKQLELDITSVQFAAMHALYDEKQMEQAQIAAHIAYDKATIGGVIDRLEKKGWISRTPSLKDKRAKIVTLTKSGEAIFLQLLPEVQNLQSDILNGLDQQQTTLFIELASIAVSQKK</sequence>
<evidence type="ECO:0000313" key="5">
    <source>
        <dbReference type="EMBL" id="TPE53354.1"/>
    </source>
</evidence>
<dbReference type="InterPro" id="IPR036390">
    <property type="entry name" value="WH_DNA-bd_sf"/>
</dbReference>
<reference evidence="5 6" key="1">
    <citation type="submission" date="2019-06" db="EMBL/GenBank/DDBJ databases">
        <title>A novel bacterium of genus Marinomonas, isolated from coastal sand.</title>
        <authorList>
            <person name="Huang H."/>
            <person name="Mo K."/>
            <person name="Hu Y."/>
        </authorList>
    </citation>
    <scope>NUCLEOTIDE SEQUENCE [LARGE SCALE GENOMIC DNA]</scope>
    <source>
        <strain evidence="5 6">HB171799</strain>
    </source>
</reference>
<feature type="domain" description="HTH marR-type" evidence="4">
    <location>
        <begin position="7"/>
        <end position="138"/>
    </location>
</feature>
<dbReference type="PROSITE" id="PS50995">
    <property type="entry name" value="HTH_MARR_2"/>
    <property type="match status" value="1"/>
</dbReference>
<evidence type="ECO:0000259" key="4">
    <source>
        <dbReference type="PROSITE" id="PS50995"/>
    </source>
</evidence>
<dbReference type="GO" id="GO:0003677">
    <property type="term" value="F:DNA binding"/>
    <property type="evidence" value="ECO:0007669"/>
    <property type="project" value="UniProtKB-KW"/>
</dbReference>
<dbReference type="InterPro" id="IPR039422">
    <property type="entry name" value="MarR/SlyA-like"/>
</dbReference>